<dbReference type="InParanoid" id="A0A067N784"/>
<feature type="compositionally biased region" description="Low complexity" evidence="1">
    <location>
        <begin position="176"/>
        <end position="213"/>
    </location>
</feature>
<keyword evidence="3" id="KW-1185">Reference proteome</keyword>
<organism evidence="2 3">
    <name type="scientific">Botryobasidium botryosum (strain FD-172 SS1)</name>
    <dbReference type="NCBI Taxonomy" id="930990"/>
    <lineage>
        <taxon>Eukaryota</taxon>
        <taxon>Fungi</taxon>
        <taxon>Dikarya</taxon>
        <taxon>Basidiomycota</taxon>
        <taxon>Agaricomycotina</taxon>
        <taxon>Agaricomycetes</taxon>
        <taxon>Cantharellales</taxon>
        <taxon>Botryobasidiaceae</taxon>
        <taxon>Botryobasidium</taxon>
    </lineage>
</organism>
<gene>
    <name evidence="2" type="ORF">BOTBODRAFT_28221</name>
</gene>
<feature type="compositionally biased region" description="Polar residues" evidence="1">
    <location>
        <begin position="154"/>
        <end position="170"/>
    </location>
</feature>
<reference evidence="3" key="1">
    <citation type="journal article" date="2014" name="Proc. Natl. Acad. Sci. U.S.A.">
        <title>Extensive sampling of basidiomycete genomes demonstrates inadequacy of the white-rot/brown-rot paradigm for wood decay fungi.</title>
        <authorList>
            <person name="Riley R."/>
            <person name="Salamov A.A."/>
            <person name="Brown D.W."/>
            <person name="Nagy L.G."/>
            <person name="Floudas D."/>
            <person name="Held B.W."/>
            <person name="Levasseur A."/>
            <person name="Lombard V."/>
            <person name="Morin E."/>
            <person name="Otillar R."/>
            <person name="Lindquist E.A."/>
            <person name="Sun H."/>
            <person name="LaButti K.M."/>
            <person name="Schmutz J."/>
            <person name="Jabbour D."/>
            <person name="Luo H."/>
            <person name="Baker S.E."/>
            <person name="Pisabarro A.G."/>
            <person name="Walton J.D."/>
            <person name="Blanchette R.A."/>
            <person name="Henrissat B."/>
            <person name="Martin F."/>
            <person name="Cullen D."/>
            <person name="Hibbett D.S."/>
            <person name="Grigoriev I.V."/>
        </authorList>
    </citation>
    <scope>NUCLEOTIDE SEQUENCE [LARGE SCALE GENOMIC DNA]</scope>
    <source>
        <strain evidence="3">FD-172 SS1</strain>
    </source>
</reference>
<feature type="compositionally biased region" description="Low complexity" evidence="1">
    <location>
        <begin position="143"/>
        <end position="153"/>
    </location>
</feature>
<dbReference type="Proteomes" id="UP000027195">
    <property type="component" value="Unassembled WGS sequence"/>
</dbReference>
<evidence type="ECO:0000256" key="1">
    <source>
        <dbReference type="SAM" id="MobiDB-lite"/>
    </source>
</evidence>
<feature type="region of interest" description="Disordered" evidence="1">
    <location>
        <begin position="1"/>
        <end position="20"/>
    </location>
</feature>
<evidence type="ECO:0000313" key="2">
    <source>
        <dbReference type="EMBL" id="KDQ19651.1"/>
    </source>
</evidence>
<sequence>MSSVSRSFPSPTPRRTPAVTPSRSFPYVFAPQLPHRGTAIARLKANLAAFLVFCALWRQGSAYLWVKTSVQHVLTRFMLRENVGWGIDAFEIVVFSLLSWNIIEAAYAIYRSPTLAPPVAVPPKNDDSTIPLSPVQRRLRGISSSSLNSRSSSTPLITPSYASSPLSTPTRIGAPSRSSYLSSSTSGPSGLNLAGSLSSSALGGSTSGSPLAAYMGKHSPEAGRALDGSVLKRLMSEIDS</sequence>
<name>A0A067N784_BOTB1</name>
<accession>A0A067N784</accession>
<dbReference type="AlphaFoldDB" id="A0A067N784"/>
<feature type="compositionally biased region" description="Low complexity" evidence="1">
    <location>
        <begin position="1"/>
        <end position="17"/>
    </location>
</feature>
<evidence type="ECO:0000313" key="3">
    <source>
        <dbReference type="Proteomes" id="UP000027195"/>
    </source>
</evidence>
<protein>
    <submittedName>
        <fullName evidence="2">Uncharacterized protein</fullName>
    </submittedName>
</protein>
<proteinExistence type="predicted"/>
<dbReference type="EMBL" id="KL198019">
    <property type="protein sequence ID" value="KDQ19651.1"/>
    <property type="molecule type" value="Genomic_DNA"/>
</dbReference>
<feature type="region of interest" description="Disordered" evidence="1">
    <location>
        <begin position="143"/>
        <end position="223"/>
    </location>
</feature>
<dbReference type="HOGENOM" id="CLU_1156216_0_0_1"/>